<evidence type="ECO:0000256" key="1">
    <source>
        <dbReference type="SAM" id="Coils"/>
    </source>
</evidence>
<dbReference type="Proteomes" id="UP000070089">
    <property type="component" value="Unassembled WGS sequence"/>
</dbReference>
<accession>A0A132NSI2</accession>
<feature type="coiled-coil region" evidence="1">
    <location>
        <begin position="100"/>
        <end position="141"/>
    </location>
</feature>
<sequence>MSFFGSSFEQTLAPVLQTKSTCLPAHAATTGVDMPYTAHILFSLLREEIQAQLGQVQSTVETSCNAIRDQLIQAIMGENSFRQEQFSELIGATNLISTGLERFTQQLRDISAQIKGVEGQIQTLLAELEAVEGRLDESFKKKADSTRAEIMTHISSVSNSMKVEGDRTGQQGQIVGADRHLKNSEGVHPNAINYQEFAQHLSNMGTQITMTQPFIPIPELSTRSNSDLI</sequence>
<evidence type="ECO:0000313" key="2">
    <source>
        <dbReference type="EMBL" id="KWX12996.1"/>
    </source>
</evidence>
<proteinExistence type="predicted"/>
<keyword evidence="1" id="KW-0175">Coiled coil</keyword>
<evidence type="ECO:0000313" key="3">
    <source>
        <dbReference type="Proteomes" id="UP000070089"/>
    </source>
</evidence>
<organism evidence="2 3">
    <name type="scientific">Giardia duodenalis assemblage B</name>
    <dbReference type="NCBI Taxonomy" id="1394984"/>
    <lineage>
        <taxon>Eukaryota</taxon>
        <taxon>Metamonada</taxon>
        <taxon>Diplomonadida</taxon>
        <taxon>Hexamitidae</taxon>
        <taxon>Giardiinae</taxon>
        <taxon>Giardia</taxon>
    </lineage>
</organism>
<name>A0A132NSI2_GIAIN</name>
<dbReference type="VEuPathDB" id="GiardiaDB:QR46_3031"/>
<dbReference type="AlphaFoldDB" id="A0A132NSI2"/>
<dbReference type="EMBL" id="JXTI01000089">
    <property type="protein sequence ID" value="KWX12996.1"/>
    <property type="molecule type" value="Genomic_DNA"/>
</dbReference>
<comment type="caution">
    <text evidence="2">The sequence shown here is derived from an EMBL/GenBank/DDBJ whole genome shotgun (WGS) entry which is preliminary data.</text>
</comment>
<reference evidence="2 3" key="1">
    <citation type="journal article" date="2015" name="Mol. Biochem. Parasitol.">
        <title>Identification of polymorphic genes for use in assemblage B genotyping assays through comparative genomics of multiple assemblage B Giardia duodenalis isolates.</title>
        <authorList>
            <person name="Wielinga C."/>
            <person name="Thompson R.C."/>
            <person name="Monis P."/>
            <person name="Ryan U."/>
        </authorList>
    </citation>
    <scope>NUCLEOTIDE SEQUENCE [LARGE SCALE GENOMIC DNA]</scope>
    <source>
        <strain evidence="2 3">BAH15c1</strain>
    </source>
</reference>
<dbReference type="OrthoDB" id="10252739at2759"/>
<protein>
    <submittedName>
        <fullName evidence="2">Uncharacterized protein</fullName>
    </submittedName>
</protein>
<gene>
    <name evidence="2" type="ORF">QR46_3031</name>
</gene>